<dbReference type="PANTHER" id="PTHR11461">
    <property type="entry name" value="SERINE PROTEASE INHIBITOR, SERPIN"/>
    <property type="match status" value="1"/>
</dbReference>
<evidence type="ECO:0000256" key="2">
    <source>
        <dbReference type="SAM" id="SignalP"/>
    </source>
</evidence>
<dbReference type="PANTHER" id="PTHR11461:SF211">
    <property type="entry name" value="GH10112P-RELATED"/>
    <property type="match status" value="1"/>
</dbReference>
<dbReference type="InterPro" id="IPR042178">
    <property type="entry name" value="Serpin_sf_1"/>
</dbReference>
<evidence type="ECO:0000313" key="5">
    <source>
        <dbReference type="Proteomes" id="UP000199532"/>
    </source>
</evidence>
<dbReference type="InterPro" id="IPR023796">
    <property type="entry name" value="Serpin_dom"/>
</dbReference>
<dbReference type="RefSeq" id="WP_229209789.1">
    <property type="nucleotide sequence ID" value="NZ_FNXY01000009.1"/>
</dbReference>
<evidence type="ECO:0000256" key="1">
    <source>
        <dbReference type="RuleBase" id="RU000411"/>
    </source>
</evidence>
<dbReference type="GO" id="GO:0005615">
    <property type="term" value="C:extracellular space"/>
    <property type="evidence" value="ECO:0007669"/>
    <property type="project" value="InterPro"/>
</dbReference>
<accession>A0A1H6ZTY4</accession>
<dbReference type="Gene3D" id="2.10.310.10">
    <property type="entry name" value="Serpins superfamily"/>
    <property type="match status" value="1"/>
</dbReference>
<keyword evidence="5" id="KW-1185">Reference proteome</keyword>
<name>A0A1H6ZTY4_9BACT</name>
<keyword evidence="2" id="KW-0732">Signal</keyword>
<evidence type="ECO:0000259" key="3">
    <source>
        <dbReference type="SMART" id="SM00093"/>
    </source>
</evidence>
<dbReference type="SMART" id="SM00093">
    <property type="entry name" value="SERPIN"/>
    <property type="match status" value="1"/>
</dbReference>
<dbReference type="Proteomes" id="UP000199532">
    <property type="component" value="Unassembled WGS sequence"/>
</dbReference>
<dbReference type="InterPro" id="IPR036186">
    <property type="entry name" value="Serpin_sf"/>
</dbReference>
<dbReference type="Gene3D" id="3.30.497.10">
    <property type="entry name" value="Antithrombin, subunit I, domain 2"/>
    <property type="match status" value="1"/>
</dbReference>
<dbReference type="CDD" id="cd19588">
    <property type="entry name" value="serpin_miropin-like"/>
    <property type="match status" value="1"/>
</dbReference>
<dbReference type="SUPFAM" id="SSF56574">
    <property type="entry name" value="Serpins"/>
    <property type="match status" value="1"/>
</dbReference>
<reference evidence="4 5" key="1">
    <citation type="submission" date="2016-10" db="EMBL/GenBank/DDBJ databases">
        <authorList>
            <person name="de Groot N.N."/>
        </authorList>
    </citation>
    <scope>NUCLEOTIDE SEQUENCE [LARGE SCALE GENOMIC DNA]</scope>
    <source>
        <strain evidence="4 5">DSM 19938</strain>
    </source>
</reference>
<dbReference type="Gene3D" id="2.30.39.10">
    <property type="entry name" value="Alpha-1-antitrypsin, domain 1"/>
    <property type="match status" value="1"/>
</dbReference>
<proteinExistence type="inferred from homology"/>
<comment type="similarity">
    <text evidence="1">Belongs to the serpin family.</text>
</comment>
<organism evidence="4 5">
    <name type="scientific">Dyadobacter koreensis</name>
    <dbReference type="NCBI Taxonomy" id="408657"/>
    <lineage>
        <taxon>Bacteria</taxon>
        <taxon>Pseudomonadati</taxon>
        <taxon>Bacteroidota</taxon>
        <taxon>Cytophagia</taxon>
        <taxon>Cytophagales</taxon>
        <taxon>Spirosomataceae</taxon>
        <taxon>Dyadobacter</taxon>
    </lineage>
</organism>
<dbReference type="AlphaFoldDB" id="A0A1H6ZTY4"/>
<dbReference type="InterPro" id="IPR042185">
    <property type="entry name" value="Serpin_sf_2"/>
</dbReference>
<evidence type="ECO:0000313" key="4">
    <source>
        <dbReference type="EMBL" id="SEJ56791.1"/>
    </source>
</evidence>
<sequence length="412" mass="45921">MNKILKISKLFIVSVGLMAFGCNDDSVDSRPDPVRPVVIPERISAGTNDFAFDFFKNLQQVENSDKNLFVSPLSLHIALGMLLNGAENETASEILKTLKMEGVSQADLNNAYKTLLNDMPAADSKVTLGLANSVWYRNTVQVETDFKNVLNQSFNAEITGLEFNKAALDKINQWASDKTNGKIKKVLDEIKEDEVMFLLNALHFKGDWTTKFDAKNTLDQTFHLQTGTHKKVKMMYAKSDFALSGSEKYTAVKLPYGNGQFEMTVLLPRDQNSITEILNSFTSAQWSKIKSDTAKIGINLGLPRFTLEYSKRLNDALKSMGMPKAFSDLAEFGKMIKTMPIKVDFVKQDTYLGIDEKGTEAAAVTTIAMVELSANPKEPQNVIFDRPFGIIISEKTSNTILFMGRIMNPDSK</sequence>
<feature type="signal peptide" evidence="2">
    <location>
        <begin position="1"/>
        <end position="19"/>
    </location>
</feature>
<gene>
    <name evidence="4" type="ORF">SAMN04487995_5348</name>
</gene>
<protein>
    <submittedName>
        <fullName evidence="4">Serpin B</fullName>
    </submittedName>
</protein>
<feature type="domain" description="Serpin" evidence="3">
    <location>
        <begin position="52"/>
        <end position="409"/>
    </location>
</feature>
<dbReference type="STRING" id="408657.SAMN04487995_5348"/>
<dbReference type="PROSITE" id="PS51257">
    <property type="entry name" value="PROKAR_LIPOPROTEIN"/>
    <property type="match status" value="1"/>
</dbReference>
<feature type="chain" id="PRO_5011788801" evidence="2">
    <location>
        <begin position="20"/>
        <end position="412"/>
    </location>
</feature>
<dbReference type="InterPro" id="IPR000215">
    <property type="entry name" value="Serpin_fam"/>
</dbReference>
<dbReference type="Pfam" id="PF00079">
    <property type="entry name" value="Serpin"/>
    <property type="match status" value="1"/>
</dbReference>
<dbReference type="EMBL" id="FNXY01000009">
    <property type="protein sequence ID" value="SEJ56791.1"/>
    <property type="molecule type" value="Genomic_DNA"/>
</dbReference>
<dbReference type="GO" id="GO:0004867">
    <property type="term" value="F:serine-type endopeptidase inhibitor activity"/>
    <property type="evidence" value="ECO:0007669"/>
    <property type="project" value="InterPro"/>
</dbReference>